<dbReference type="AlphaFoldDB" id="A0A2N0Z8B6"/>
<gene>
    <name evidence="1" type="ORF">CWS01_00445</name>
</gene>
<comment type="caution">
    <text evidence="1">The sequence shown here is derived from an EMBL/GenBank/DDBJ whole genome shotgun (WGS) entry which is preliminary data.</text>
</comment>
<organism evidence="1 2">
    <name type="scientific">Niallia nealsonii</name>
    <dbReference type="NCBI Taxonomy" id="115979"/>
    <lineage>
        <taxon>Bacteria</taxon>
        <taxon>Bacillati</taxon>
        <taxon>Bacillota</taxon>
        <taxon>Bacilli</taxon>
        <taxon>Bacillales</taxon>
        <taxon>Bacillaceae</taxon>
        <taxon>Niallia</taxon>
    </lineage>
</organism>
<protein>
    <submittedName>
        <fullName evidence="1">Uncharacterized protein</fullName>
    </submittedName>
</protein>
<evidence type="ECO:0000313" key="2">
    <source>
        <dbReference type="Proteomes" id="UP000233375"/>
    </source>
</evidence>
<reference evidence="1 2" key="1">
    <citation type="journal article" date="2003" name="Int. J. Syst. Evol. Microbiol.">
        <title>Bacillus nealsonii sp. nov., isolated from a spacecraft-assembly facility, whose spores are gamma-radiation resistant.</title>
        <authorList>
            <person name="Venkateswaran K."/>
            <person name="Kempf M."/>
            <person name="Chen F."/>
            <person name="Satomi M."/>
            <person name="Nicholson W."/>
            <person name="Kern R."/>
        </authorList>
    </citation>
    <scope>NUCLEOTIDE SEQUENCE [LARGE SCALE GENOMIC DNA]</scope>
    <source>
        <strain evidence="1 2">FO-92</strain>
    </source>
</reference>
<dbReference type="EMBL" id="PISE01000001">
    <property type="protein sequence ID" value="PKG25733.1"/>
    <property type="molecule type" value="Genomic_DNA"/>
</dbReference>
<evidence type="ECO:0000313" key="1">
    <source>
        <dbReference type="EMBL" id="PKG25733.1"/>
    </source>
</evidence>
<keyword evidence="2" id="KW-1185">Reference proteome</keyword>
<proteinExistence type="predicted"/>
<name>A0A2N0Z8B6_9BACI</name>
<dbReference type="Proteomes" id="UP000233375">
    <property type="component" value="Unassembled WGS sequence"/>
</dbReference>
<dbReference type="OrthoDB" id="2838415at2"/>
<dbReference type="RefSeq" id="WP_101175020.1">
    <property type="nucleotide sequence ID" value="NZ_PISE01000001.1"/>
</dbReference>
<sequence>MKSEAYLNEDYQCIQKEATGGRLISTPGIWIDGKTYWIQNGYEKLIPDHSVSVHIKHLSKHSKIQYSEIYVRNHSPVTKQLKILMLNHYTKPFKEHLAFVSPTDNMIFHSIDEDLFLVNGECNGCRMEQRTIQPYWNIHTEHIWSKHGTGILKYQPMGKGASVSIFSLNVEINPHSSAIGRAWNIHGKEKQDVMVMNSYLIKNHTSIS</sequence>
<accession>A0A2N0Z8B6</accession>